<reference evidence="2 3" key="1">
    <citation type="submission" date="2020-08" db="EMBL/GenBank/DDBJ databases">
        <title>Genomic Encyclopedia of Type Strains, Phase IV (KMG-IV): sequencing the most valuable type-strain genomes for metagenomic binning, comparative biology and taxonomic classification.</title>
        <authorList>
            <person name="Goeker M."/>
        </authorList>
    </citation>
    <scope>NUCLEOTIDE SEQUENCE [LARGE SCALE GENOMIC DNA]</scope>
    <source>
        <strain evidence="2 3">DSM 21769</strain>
    </source>
</reference>
<protein>
    <recommendedName>
        <fullName evidence="4">YwpF-like protein</fullName>
    </recommendedName>
</protein>
<comment type="caution">
    <text evidence="2">The sequence shown here is derived from an EMBL/GenBank/DDBJ whole genome shotgun (WGS) entry which is preliminary data.</text>
</comment>
<dbReference type="EMBL" id="JACHHJ010000001">
    <property type="protein sequence ID" value="MBB6448056.1"/>
    <property type="molecule type" value="Genomic_DNA"/>
</dbReference>
<sequence>MKTFRLRGLRLLLEENEELEQEQVELQEGLVINREEEGWWLIEVVVDEPASRTFHQLLADQTEVMMEVLISHERNDPATMIGRVRFVRELSDRYSILIDGKMAMRKEDVFNYIIETLIADGYSGEELLEEFKNRKEDRASWSSLMARSLYNKYRQEGVSPLNDARSN</sequence>
<gene>
    <name evidence="2" type="ORF">HNR44_000005</name>
</gene>
<name>A0A841PLG5_9BACL</name>
<keyword evidence="1" id="KW-0175">Coiled coil</keyword>
<dbReference type="RefSeq" id="WP_184402098.1">
    <property type="nucleotide sequence ID" value="NZ_JACHHJ010000001.1"/>
</dbReference>
<evidence type="ECO:0000256" key="1">
    <source>
        <dbReference type="SAM" id="Coils"/>
    </source>
</evidence>
<evidence type="ECO:0000313" key="2">
    <source>
        <dbReference type="EMBL" id="MBB6448056.1"/>
    </source>
</evidence>
<dbReference type="Proteomes" id="UP000568839">
    <property type="component" value="Unassembled WGS sequence"/>
</dbReference>
<feature type="coiled-coil region" evidence="1">
    <location>
        <begin position="9"/>
        <end position="36"/>
    </location>
</feature>
<evidence type="ECO:0008006" key="4">
    <source>
        <dbReference type="Google" id="ProtNLM"/>
    </source>
</evidence>
<dbReference type="InterPro" id="IPR025573">
    <property type="entry name" value="YwpF"/>
</dbReference>
<organism evidence="2 3">
    <name type="scientific">Geomicrobium halophilum</name>
    <dbReference type="NCBI Taxonomy" id="549000"/>
    <lineage>
        <taxon>Bacteria</taxon>
        <taxon>Bacillati</taxon>
        <taxon>Bacillota</taxon>
        <taxon>Bacilli</taxon>
        <taxon>Bacillales</taxon>
        <taxon>Geomicrobium</taxon>
    </lineage>
</organism>
<proteinExistence type="predicted"/>
<dbReference type="AlphaFoldDB" id="A0A841PLG5"/>
<accession>A0A841PLG5</accession>
<dbReference type="Pfam" id="PF14183">
    <property type="entry name" value="YwpF"/>
    <property type="match status" value="1"/>
</dbReference>
<evidence type="ECO:0000313" key="3">
    <source>
        <dbReference type="Proteomes" id="UP000568839"/>
    </source>
</evidence>
<keyword evidence="3" id="KW-1185">Reference proteome</keyword>